<evidence type="ECO:0000256" key="1">
    <source>
        <dbReference type="ARBA" id="ARBA00008814"/>
    </source>
</evidence>
<dbReference type="Proteomes" id="UP000520011">
    <property type="component" value="Unassembled WGS sequence"/>
</dbReference>
<dbReference type="PROSITE" id="PS50983">
    <property type="entry name" value="FE_B12_PBP"/>
    <property type="match status" value="1"/>
</dbReference>
<protein>
    <submittedName>
        <fullName evidence="4">Iron complex transport system substrate-binding protein</fullName>
    </submittedName>
</protein>
<accession>A0A7W8IR37</accession>
<dbReference type="InterPro" id="IPR050902">
    <property type="entry name" value="ABC_Transporter_SBP"/>
</dbReference>
<proteinExistence type="inferred from homology"/>
<feature type="domain" description="Fe/B12 periplasmic-binding" evidence="3">
    <location>
        <begin position="2"/>
        <end position="257"/>
    </location>
</feature>
<keyword evidence="5" id="KW-1185">Reference proteome</keyword>
<dbReference type="SUPFAM" id="SSF53807">
    <property type="entry name" value="Helical backbone' metal receptor"/>
    <property type="match status" value="1"/>
</dbReference>
<evidence type="ECO:0000256" key="2">
    <source>
        <dbReference type="ARBA" id="ARBA00022729"/>
    </source>
</evidence>
<evidence type="ECO:0000313" key="4">
    <source>
        <dbReference type="EMBL" id="MBB5324391.1"/>
    </source>
</evidence>
<sequence>MKIISLCPSNTELLAYLGLTEQLVAVDDYSDWPSSVHTLPKVGPDLHIDMDSVEAMKPDLVLASLSVPGMERNVTELEKRNIPYLVFQPHSLQDIANDLLRLGEALEQKERAQAVVERYYAIINQYAQLAKKVKQPTTLYWEWWPKPVFTPGKTNWLSEISELAGGTNLFADLEQANVQTDWEEIKKRNPHHICLVWVGVYTEKIDPNIVKKRPEWAQLEAVKSNRIYVLEEALFCRPSPRLLLGLKKIASLLHPDTFPAYDGTDPLLHQ</sequence>
<dbReference type="InterPro" id="IPR054828">
    <property type="entry name" value="Vit_B12_bind_prot"/>
</dbReference>
<dbReference type="RefSeq" id="WP_183253082.1">
    <property type="nucleotide sequence ID" value="NZ_JACHEP010000005.1"/>
</dbReference>
<dbReference type="AlphaFoldDB" id="A0A7W8IR37"/>
<comment type="caution">
    <text evidence="4">The sequence shown here is derived from an EMBL/GenBank/DDBJ whole genome shotgun (WGS) entry which is preliminary data.</text>
</comment>
<dbReference type="NCBIfam" id="NF038402">
    <property type="entry name" value="TroA_like"/>
    <property type="match status" value="1"/>
</dbReference>
<name>A0A7W8IR37_9BACL</name>
<organism evidence="4 5">
    <name type="scientific">Anoxybacteroides tepidamans</name>
    <dbReference type="NCBI Taxonomy" id="265948"/>
    <lineage>
        <taxon>Bacteria</taxon>
        <taxon>Bacillati</taxon>
        <taxon>Bacillota</taxon>
        <taxon>Bacilli</taxon>
        <taxon>Bacillales</taxon>
        <taxon>Anoxybacillaceae</taxon>
        <taxon>Anoxybacteroides</taxon>
    </lineage>
</organism>
<reference evidence="4 5" key="1">
    <citation type="submission" date="2020-08" db="EMBL/GenBank/DDBJ databases">
        <title>Genomic Encyclopedia of Type Strains, Phase IV (KMG-IV): sequencing the most valuable type-strain genomes for metagenomic binning, comparative biology and taxonomic classification.</title>
        <authorList>
            <person name="Goeker M."/>
        </authorList>
    </citation>
    <scope>NUCLEOTIDE SEQUENCE [LARGE SCALE GENOMIC DNA]</scope>
    <source>
        <strain evidence="4 5">DSM 16325</strain>
    </source>
</reference>
<gene>
    <name evidence="4" type="ORF">HNQ34_001484</name>
</gene>
<dbReference type="PANTHER" id="PTHR30535">
    <property type="entry name" value="VITAMIN B12-BINDING PROTEIN"/>
    <property type="match status" value="1"/>
</dbReference>
<evidence type="ECO:0000259" key="3">
    <source>
        <dbReference type="PROSITE" id="PS50983"/>
    </source>
</evidence>
<dbReference type="Pfam" id="PF01497">
    <property type="entry name" value="Peripla_BP_2"/>
    <property type="match status" value="1"/>
</dbReference>
<dbReference type="Gene3D" id="3.40.50.1980">
    <property type="entry name" value="Nitrogenase molybdenum iron protein domain"/>
    <property type="match status" value="2"/>
</dbReference>
<dbReference type="PANTHER" id="PTHR30535:SF34">
    <property type="entry name" value="MOLYBDATE-BINDING PROTEIN MOLA"/>
    <property type="match status" value="1"/>
</dbReference>
<dbReference type="EMBL" id="JACHEP010000005">
    <property type="protein sequence ID" value="MBB5324391.1"/>
    <property type="molecule type" value="Genomic_DNA"/>
</dbReference>
<dbReference type="CDD" id="cd01144">
    <property type="entry name" value="BtuF"/>
    <property type="match status" value="1"/>
</dbReference>
<keyword evidence="2" id="KW-0732">Signal</keyword>
<comment type="similarity">
    <text evidence="1">Belongs to the bacterial solute-binding protein 8 family.</text>
</comment>
<dbReference type="InterPro" id="IPR002491">
    <property type="entry name" value="ABC_transptr_periplasmic_BD"/>
</dbReference>
<evidence type="ECO:0000313" key="5">
    <source>
        <dbReference type="Proteomes" id="UP000520011"/>
    </source>
</evidence>